<dbReference type="SMART" id="SM00860">
    <property type="entry name" value="SMI1_KNR4"/>
    <property type="match status" value="1"/>
</dbReference>
<dbReference type="GO" id="GO:0043332">
    <property type="term" value="C:mating projection tip"/>
    <property type="evidence" value="ECO:0007669"/>
    <property type="project" value="TreeGrafter"/>
</dbReference>
<dbReference type="SUPFAM" id="SSF160631">
    <property type="entry name" value="SMI1/KNR4-like"/>
    <property type="match status" value="1"/>
</dbReference>
<comment type="similarity">
    <text evidence="1">Belongs to the KNR4/SMI1 family.</text>
</comment>
<feature type="region of interest" description="Disordered" evidence="2">
    <location>
        <begin position="379"/>
        <end position="525"/>
    </location>
</feature>
<dbReference type="PIRSF" id="PIRSF017023">
    <property type="entry name" value="KNR4"/>
    <property type="match status" value="1"/>
</dbReference>
<dbReference type="InterPro" id="IPR037883">
    <property type="entry name" value="Knr4/Smi1-like_sf"/>
</dbReference>
<protein>
    <submittedName>
        <fullName evidence="4">Cell wall assembly and cell proliferation coordinating protein</fullName>
    </submittedName>
</protein>
<feature type="compositionally biased region" description="Polar residues" evidence="2">
    <location>
        <begin position="429"/>
        <end position="438"/>
    </location>
</feature>
<feature type="region of interest" description="Disordered" evidence="2">
    <location>
        <begin position="62"/>
        <end position="128"/>
    </location>
</feature>
<dbReference type="Pfam" id="PF09346">
    <property type="entry name" value="SMI1_KNR4"/>
    <property type="match status" value="1"/>
</dbReference>
<dbReference type="InterPro" id="IPR051873">
    <property type="entry name" value="KNR4/SMI1_regulator"/>
</dbReference>
<evidence type="ECO:0000313" key="4">
    <source>
        <dbReference type="EMBL" id="OCK75823.1"/>
    </source>
</evidence>
<proteinExistence type="inferred from homology"/>
<dbReference type="Proteomes" id="UP000250266">
    <property type="component" value="Unassembled WGS sequence"/>
</dbReference>
<reference evidence="4 5" key="1">
    <citation type="journal article" date="2016" name="Nat. Commun.">
        <title>Ectomycorrhizal ecology is imprinted in the genome of the dominant symbiotic fungus Cenococcum geophilum.</title>
        <authorList>
            <consortium name="DOE Joint Genome Institute"/>
            <person name="Peter M."/>
            <person name="Kohler A."/>
            <person name="Ohm R.A."/>
            <person name="Kuo A."/>
            <person name="Krutzmann J."/>
            <person name="Morin E."/>
            <person name="Arend M."/>
            <person name="Barry K.W."/>
            <person name="Binder M."/>
            <person name="Choi C."/>
            <person name="Clum A."/>
            <person name="Copeland A."/>
            <person name="Grisel N."/>
            <person name="Haridas S."/>
            <person name="Kipfer T."/>
            <person name="LaButti K."/>
            <person name="Lindquist E."/>
            <person name="Lipzen A."/>
            <person name="Maire R."/>
            <person name="Meier B."/>
            <person name="Mihaltcheva S."/>
            <person name="Molinier V."/>
            <person name="Murat C."/>
            <person name="Poggeler S."/>
            <person name="Quandt C.A."/>
            <person name="Sperisen C."/>
            <person name="Tritt A."/>
            <person name="Tisserant E."/>
            <person name="Crous P.W."/>
            <person name="Henrissat B."/>
            <person name="Nehls U."/>
            <person name="Egli S."/>
            <person name="Spatafora J.W."/>
            <person name="Grigoriev I.V."/>
            <person name="Martin F.M."/>
        </authorList>
    </citation>
    <scope>NUCLEOTIDE SEQUENCE [LARGE SCALE GENOMIC DNA]</scope>
    <source>
        <strain evidence="4 5">CBS 459.81</strain>
    </source>
</reference>
<name>A0A8E2E271_9PEZI</name>
<dbReference type="OrthoDB" id="2305498at2759"/>
<keyword evidence="5" id="KW-1185">Reference proteome</keyword>
<dbReference type="GO" id="GO:0070880">
    <property type="term" value="P:fungal-type cell wall beta-glucan biosynthetic process"/>
    <property type="evidence" value="ECO:0007669"/>
    <property type="project" value="TreeGrafter"/>
</dbReference>
<evidence type="ECO:0000256" key="1">
    <source>
        <dbReference type="ARBA" id="ARBA00005303"/>
    </source>
</evidence>
<dbReference type="InterPro" id="IPR009203">
    <property type="entry name" value="Knr4/Smi1"/>
</dbReference>
<dbReference type="PANTHER" id="PTHR47432">
    <property type="entry name" value="CELL WALL ASSEMBLY REGULATOR SMI1"/>
    <property type="match status" value="1"/>
</dbReference>
<feature type="compositionally biased region" description="Basic and acidic residues" evidence="2">
    <location>
        <begin position="499"/>
        <end position="511"/>
    </location>
</feature>
<evidence type="ECO:0000259" key="3">
    <source>
        <dbReference type="SMART" id="SM00860"/>
    </source>
</evidence>
<feature type="compositionally biased region" description="Polar residues" evidence="2">
    <location>
        <begin position="92"/>
        <end position="104"/>
    </location>
</feature>
<evidence type="ECO:0000313" key="5">
    <source>
        <dbReference type="Proteomes" id="UP000250266"/>
    </source>
</evidence>
<organism evidence="4 5">
    <name type="scientific">Lepidopterella palustris CBS 459.81</name>
    <dbReference type="NCBI Taxonomy" id="1314670"/>
    <lineage>
        <taxon>Eukaryota</taxon>
        <taxon>Fungi</taxon>
        <taxon>Dikarya</taxon>
        <taxon>Ascomycota</taxon>
        <taxon>Pezizomycotina</taxon>
        <taxon>Dothideomycetes</taxon>
        <taxon>Pleosporomycetidae</taxon>
        <taxon>Mytilinidiales</taxon>
        <taxon>Argynnaceae</taxon>
        <taxon>Lepidopterella</taxon>
    </lineage>
</organism>
<evidence type="ECO:0000256" key="2">
    <source>
        <dbReference type="SAM" id="MobiDB-lite"/>
    </source>
</evidence>
<gene>
    <name evidence="4" type="ORF">K432DRAFT_161274</name>
</gene>
<sequence length="525" mass="58133">MAQSLSQTWRSFWHTMTSNDRHASHDSPYRTGRHIPIPQSRHAPLTSIATSGVESRVDLASPYAQDDPTMSNGFIGSPKGHMSPHSPYSPGMRSSLSRQATADSETFDKSPSGEIQMQNFNEGLPPAPPVSHSWKRIDRWVEDHYEELFDNVCEGATSNDVNELEHELDCTLPMDVRESLQIHDGQERGGLPTGIIFGCMLLDCEEIVQEWQNWRKVSEEYLTQKQTYRTPQVPSKAFAGASSSSTPPPLPQQSGNPLWRQELLARQDSQPPNAVQKAYAHPAWIPLARDWGGNYLATDLAPGPAGQWGQIIIYGRDYDCKYVVARSWAALLATVADDMNSNKVSIDEDSGDLKLLEFKRQNVEPPYLDILRWRCDQKYGRKGPKRRPNGGLHINSNVGGAPGPGSAHSTSSPYASPTSAAEERGRSPNRFSQKSKTASPRAHISSPLARVAEENPQPIRVHTDLDPKTSTPIEKLVPIDTPRPSDDLIGTPARTSFGSDKENKDKAKDVKSPSSEVEEMKTVEI</sequence>
<dbReference type="AlphaFoldDB" id="A0A8E2E271"/>
<feature type="compositionally biased region" description="Low complexity" evidence="2">
    <location>
        <begin position="406"/>
        <end position="420"/>
    </location>
</feature>
<accession>A0A8E2E271</accession>
<feature type="domain" description="Knr4/Smi1-like" evidence="3">
    <location>
        <begin position="155"/>
        <end position="334"/>
    </location>
</feature>
<feature type="region of interest" description="Disordered" evidence="2">
    <location>
        <begin position="236"/>
        <end position="256"/>
    </location>
</feature>
<dbReference type="PANTHER" id="PTHR47432:SF1">
    <property type="entry name" value="CELL WALL ASSEMBLY REGULATOR SMI1"/>
    <property type="match status" value="1"/>
</dbReference>
<dbReference type="EMBL" id="KV745271">
    <property type="protein sequence ID" value="OCK75823.1"/>
    <property type="molecule type" value="Genomic_DNA"/>
</dbReference>
<dbReference type="InterPro" id="IPR018958">
    <property type="entry name" value="Knr4/Smi1-like_dom"/>
</dbReference>